<evidence type="ECO:0000313" key="3">
    <source>
        <dbReference type="EMBL" id="RTQ88980.1"/>
    </source>
</evidence>
<evidence type="ECO:0000313" key="4">
    <source>
        <dbReference type="Proteomes" id="UP000271705"/>
    </source>
</evidence>
<dbReference type="Pfam" id="PF05593">
    <property type="entry name" value="RHS_repeat"/>
    <property type="match status" value="1"/>
</dbReference>
<dbReference type="EMBL" id="RXLZ01000029">
    <property type="protein sequence ID" value="RTQ88980.1"/>
    <property type="molecule type" value="Genomic_DNA"/>
</dbReference>
<accession>A0A3S0HFA0</accession>
<feature type="domain" description="Fibronectin type-III" evidence="2">
    <location>
        <begin position="1558"/>
        <end position="1647"/>
    </location>
</feature>
<dbReference type="InterPro" id="IPR056823">
    <property type="entry name" value="TEN-like_YD-shell"/>
</dbReference>
<reference evidence="3 4" key="1">
    <citation type="submission" date="2018-12" db="EMBL/GenBank/DDBJ databases">
        <authorList>
            <person name="Kartti S."/>
            <person name="Manni A."/>
            <person name="Chemao El Fihri M.W."/>
            <person name="Laamarti M."/>
            <person name="Temsamani L."/>
            <person name="El Jamali J.E."/>
            <person name="Ouadghiri M."/>
            <person name="Ibrahimi A."/>
            <person name="Filati-Maltouf A."/>
        </authorList>
    </citation>
    <scope>NUCLEOTIDE SEQUENCE [LARGE SCALE GENOMIC DNA]</scope>
    <source>
        <strain evidence="3 4">MDMC339</strain>
    </source>
</reference>
<gene>
    <name evidence="3" type="ORF">EKL94_11375</name>
</gene>
<dbReference type="SUPFAM" id="SSF49265">
    <property type="entry name" value="Fibronectin type III"/>
    <property type="match status" value="3"/>
</dbReference>
<evidence type="ECO:0000259" key="2">
    <source>
        <dbReference type="PROSITE" id="PS50853"/>
    </source>
</evidence>
<sequence length="1752" mass="188089">MSRFSTWQCRAVAILVLCVGAGTVSAVQPYQEYRKLIESAQNLTALKDDLFGESVSLYNGKTEFAVTDVSLPGNNALPVQMRRRFSVEMDLVGAGSFNANIEGVGGWEVDVPYIVAMLPGANSWANDRCSVNMVPRGPITFRLNEVWQGNVVHVPEGGDRTMLGIWQNQPVPSDGIARKWTTSQRDAIDCIPMKSGLAGEGYRVKTTAGVSYFFDAAFSRYGGTLVKSGGLGDRSQIARMRMYLMASRVEDRSGNWVQYQYNGNGHPVRIWSSDGREISLSYNGSLLASVTAAGRTWTYAYGQVEGQNRLNHVALPDGSAWRYSYSSALKAFDDIAWDGNSRPDCLEQPPPRDGRLIMTIQHPSGATGEFSFSNGRQYRSGLHASECVRRISNSQYYYEVAMPYFFDVVSLYSKKIWGPGLSKTLHWQYGYGDGFEALWGGAGGPAIYPCTNCKQEKQVAVVNPDGTRTLYRYGSQYALNEGRLLGSSVVDATGRTLRTSTSVYMSSDEAKSQPFVPLYGIIYSGDEPSTAQVRPVVAEAIQQDGVHYQTSILSFDDLARPLRVNSSSPLGNRTDATQYADDRNRWILGATAKITNENTGVVVEQTAFDGLMRPAEVRSYGALKQILTYNADGTIATVADGRGNRTTLSGWKRGTPQQIQFADGATQSAVVDDNGWVASVTDENGAATQYSYDAMGRVAAIDWPAGDSVAWARTTQQFAPINGDEYGIAAGHWRQVVATGNSRRNVFFDAFWRPLLTEEYDDSARSTTQRYQRFAYDEAGRQVFASHVGGSASLSTGTWTGYDALGRQTSVSVDGETGILTSLTSYLNGGGLKVVDPKGNATVTTFQAFGAPSTEAPVSITHPTGTFTEIGRDIFGKPRSIARRSQDSSTKIVRSYVYDGNQQLCKSIEPETGATVMGYDAAGNLAWSAAGLDLPSTTACDSGAASVAARKVVRGYDARNRLSTLGFPDKNGNQSWIYTKDGRPATVTTINDGGATQSINTFTYNKRGLLTAETSSDSTLGIQALGYAYDTNGALSALTYPSGRFVDYAPNAFGQPTKAGSFASSVTYYPNGGMKQFTYGNGIVHTMAQNQRQLPTRVTDSKGALDSTYEYDANGNVARIVDNLDAKRTRTMAYDGLDRLIQVTSPSFGGDGVYRYTYDAVDNLRSAKLAGVKDHVYWYDAKNRLTNVQNSGGATTLGLSYDVQGNLSNRSGVAYSFDFGNRLRTVASAERYRYDAHGRRILSTGLGENSNIRSLYGNDGVLRRQENAREGRNTEYIHLNGSLIAQAIQIVAPTTPVLTAPVFSSNGTYALQWTAVSYATRYELREQGGSGAWATAYTGVDRSWNVSAKAEGTFGYAVRACQQNSCSGWSATASVVVQRAPTGKAVASVPATAFNGSYVVSWTEVAGAATYRLQERVGSGAWQSVQESAVRNRAVSGKAAGSYGYRVYGCNPAGCGPESAIASTTVIYPPAAATSITVPAQSLNGSYTISWGSVAGAARYSLEENVNGSAWKAVASVSSTSQAFSGKGTGSYGYRVRAGNDAGWGVYSASAVVSVIRPPASPVISAPAATASGTAVVSWSAVSMAINYMLEERINSGAWSLVQNDGSTQSNRSGLGYGVYGYRVKACNVSGCSGYSAVASINSTPPPATPKITHSLQTTWRLKRLRQQRCEVTWTASAGAASYQLQVPGGMKQYDGPATEVSSNVSSSAYCAPSHVVRACNASGCSAWSDPPYAQPIYDLGDLDEDGGGVPR</sequence>
<dbReference type="InterPro" id="IPR031325">
    <property type="entry name" value="RHS_repeat"/>
</dbReference>
<proteinExistence type="predicted"/>
<dbReference type="Gene3D" id="2.180.10.10">
    <property type="entry name" value="RHS repeat-associated core"/>
    <property type="match status" value="2"/>
</dbReference>
<dbReference type="NCBIfam" id="TIGR01643">
    <property type="entry name" value="YD_repeat_2x"/>
    <property type="match status" value="1"/>
</dbReference>
<dbReference type="Pfam" id="PF25023">
    <property type="entry name" value="TEN_YD-shell"/>
    <property type="match status" value="1"/>
</dbReference>
<name>A0A3S0HFA0_STEMA</name>
<dbReference type="PROSITE" id="PS50853">
    <property type="entry name" value="FN3"/>
    <property type="match status" value="1"/>
</dbReference>
<dbReference type="Proteomes" id="UP000271705">
    <property type="component" value="Unassembled WGS sequence"/>
</dbReference>
<dbReference type="InterPro" id="IPR036116">
    <property type="entry name" value="FN3_sf"/>
</dbReference>
<organism evidence="3 4">
    <name type="scientific">Stenotrophomonas maltophilia</name>
    <name type="common">Pseudomonas maltophilia</name>
    <name type="synonym">Xanthomonas maltophilia</name>
    <dbReference type="NCBI Taxonomy" id="40324"/>
    <lineage>
        <taxon>Bacteria</taxon>
        <taxon>Pseudomonadati</taxon>
        <taxon>Pseudomonadota</taxon>
        <taxon>Gammaproteobacteria</taxon>
        <taxon>Lysobacterales</taxon>
        <taxon>Lysobacteraceae</taxon>
        <taxon>Stenotrophomonas</taxon>
        <taxon>Stenotrophomonas maltophilia group</taxon>
    </lineage>
</organism>
<protein>
    <submittedName>
        <fullName evidence="3">RHS repeat protein</fullName>
    </submittedName>
</protein>
<evidence type="ECO:0000256" key="1">
    <source>
        <dbReference type="ARBA" id="ARBA00022737"/>
    </source>
</evidence>
<keyword evidence="1" id="KW-0677">Repeat</keyword>
<dbReference type="InterPro" id="IPR013783">
    <property type="entry name" value="Ig-like_fold"/>
</dbReference>
<dbReference type="Gene3D" id="2.60.40.10">
    <property type="entry name" value="Immunoglobulins"/>
    <property type="match status" value="3"/>
</dbReference>
<dbReference type="InterPro" id="IPR006530">
    <property type="entry name" value="YD"/>
</dbReference>
<comment type="caution">
    <text evidence="3">The sequence shown here is derived from an EMBL/GenBank/DDBJ whole genome shotgun (WGS) entry which is preliminary data.</text>
</comment>
<dbReference type="RefSeq" id="WP_126929192.1">
    <property type="nucleotide sequence ID" value="NZ_RXLZ01000029.1"/>
</dbReference>
<dbReference type="InterPro" id="IPR003961">
    <property type="entry name" value="FN3_dom"/>
</dbReference>